<dbReference type="Proteomes" id="UP001162044">
    <property type="component" value="Unassembled WGS sequence"/>
</dbReference>
<reference evidence="2" key="2">
    <citation type="submission" date="2023-10" db="EMBL/GenBank/DDBJ databases">
        <title>Analysis of Resistance Genes of Carbapenem-resistant Providencia rettgeri.</title>
        <authorList>
            <person name="Liu M."/>
        </authorList>
    </citation>
    <scope>NUCLEOTIDE SEQUENCE</scope>
    <source>
        <strain evidence="2">QITACRE101</strain>
    </source>
</reference>
<keyword evidence="2" id="KW-0808">Transferase</keyword>
<dbReference type="Pfam" id="PF00535">
    <property type="entry name" value="Glycos_transf_2"/>
    <property type="match status" value="1"/>
</dbReference>
<comment type="caution">
    <text evidence="2">The sequence shown here is derived from an EMBL/GenBank/DDBJ whole genome shotgun (WGS) entry which is preliminary data.</text>
</comment>
<dbReference type="GO" id="GO:0016758">
    <property type="term" value="F:hexosyltransferase activity"/>
    <property type="evidence" value="ECO:0007669"/>
    <property type="project" value="UniProtKB-ARBA"/>
</dbReference>
<dbReference type="SUPFAM" id="SSF53448">
    <property type="entry name" value="Nucleotide-diphospho-sugar transferases"/>
    <property type="match status" value="1"/>
</dbReference>
<proteinExistence type="predicted"/>
<evidence type="ECO:0000259" key="1">
    <source>
        <dbReference type="Pfam" id="PF00535"/>
    </source>
</evidence>
<dbReference type="AlphaFoldDB" id="A0AB35LEN3"/>
<organism evidence="2 3">
    <name type="scientific">Providencia rettgeri</name>
    <dbReference type="NCBI Taxonomy" id="587"/>
    <lineage>
        <taxon>Bacteria</taxon>
        <taxon>Pseudomonadati</taxon>
        <taxon>Pseudomonadota</taxon>
        <taxon>Gammaproteobacteria</taxon>
        <taxon>Enterobacterales</taxon>
        <taxon>Morganellaceae</taxon>
        <taxon>Providencia</taxon>
    </lineage>
</organism>
<reference evidence="2" key="1">
    <citation type="submission" date="2023-04" db="EMBL/GenBank/DDBJ databases">
        <authorList>
            <person name="Li W."/>
        </authorList>
    </citation>
    <scope>NUCLEOTIDE SEQUENCE</scope>
    <source>
        <strain evidence="2">QITACRE101</strain>
    </source>
</reference>
<keyword evidence="2" id="KW-0328">Glycosyltransferase</keyword>
<accession>A0AB35LEN3</accession>
<dbReference type="PANTHER" id="PTHR22916:SF3">
    <property type="entry name" value="UDP-GLCNAC:BETAGAL BETA-1,3-N-ACETYLGLUCOSAMINYLTRANSFERASE-LIKE PROTEIN 1"/>
    <property type="match status" value="1"/>
</dbReference>
<evidence type="ECO:0000313" key="2">
    <source>
        <dbReference type="EMBL" id="MDH2306834.1"/>
    </source>
</evidence>
<dbReference type="RefSeq" id="WP_196723997.1">
    <property type="nucleotide sequence ID" value="NZ_JADSSY010000020.1"/>
</dbReference>
<evidence type="ECO:0000313" key="3">
    <source>
        <dbReference type="Proteomes" id="UP001162044"/>
    </source>
</evidence>
<dbReference type="InterPro" id="IPR029044">
    <property type="entry name" value="Nucleotide-diphossugar_trans"/>
</dbReference>
<feature type="domain" description="Glycosyltransferase 2-like" evidence="1">
    <location>
        <begin position="7"/>
        <end position="169"/>
    </location>
</feature>
<dbReference type="InterPro" id="IPR001173">
    <property type="entry name" value="Glyco_trans_2-like"/>
</dbReference>
<name>A0AB35LEN3_PRORE</name>
<protein>
    <submittedName>
        <fullName evidence="2">Glycosyltransferase family 2 protein</fullName>
        <ecNumber evidence="2">2.4.-.-</ecNumber>
    </submittedName>
</protein>
<dbReference type="EMBL" id="JARVQW010000008">
    <property type="protein sequence ID" value="MDH2306834.1"/>
    <property type="molecule type" value="Genomic_DNA"/>
</dbReference>
<dbReference type="Gene3D" id="3.90.550.10">
    <property type="entry name" value="Spore Coat Polysaccharide Biosynthesis Protein SpsA, Chain A"/>
    <property type="match status" value="1"/>
</dbReference>
<dbReference type="EC" id="2.4.-.-" evidence="2"/>
<dbReference type="PANTHER" id="PTHR22916">
    <property type="entry name" value="GLYCOSYLTRANSFERASE"/>
    <property type="match status" value="1"/>
</dbReference>
<sequence>MNKETISIAVFSYNSEGTILETLNSIQNQDYGSQFIELLFGDDGSKDNTQKIIMDWLAIHGSSFHNIIVNMSSINKGVVANFNSTCKLATSGWIKPIAADDLLAYNCISEFYSFVIKNETPCAFCKVQKFTGEDKLEILPKNNYYFSLSAQDQFENLLIDNFIPAPGCFLKVSLLQYIGYAEENLCMEDYPMWLKIAAANIQMPLLNKTLVQYRIGNSLSKNKYKLTNPILDYDTYQVKKRFLSKLNKNKIVTIFYKIEISSYKLSNLIKVKLFRNKKNRVTHTISLFSRLMSPIFTICKIKSKIK</sequence>
<gene>
    <name evidence="2" type="ORF">QDQ51_15600</name>
</gene>